<gene>
    <name evidence="2" type="ORF">N1F79_17670</name>
</gene>
<feature type="domain" description="Rhodanese" evidence="1">
    <location>
        <begin position="41"/>
        <end position="131"/>
    </location>
</feature>
<organism evidence="2 3">
    <name type="scientific">Flavivirga spongiicola</name>
    <dbReference type="NCBI Taxonomy" id="421621"/>
    <lineage>
        <taxon>Bacteria</taxon>
        <taxon>Pseudomonadati</taxon>
        <taxon>Bacteroidota</taxon>
        <taxon>Flavobacteriia</taxon>
        <taxon>Flavobacteriales</taxon>
        <taxon>Flavobacteriaceae</taxon>
        <taxon>Flavivirga</taxon>
    </lineage>
</organism>
<dbReference type="RefSeq" id="WP_303307268.1">
    <property type="nucleotide sequence ID" value="NZ_JAODOP010000004.1"/>
</dbReference>
<dbReference type="PANTHER" id="PTHR45431:SF3">
    <property type="entry name" value="RHODANESE-LIKE DOMAIN-CONTAINING PROTEIN 15, CHLOROPLASTIC"/>
    <property type="match status" value="1"/>
</dbReference>
<dbReference type="InterPro" id="IPR052367">
    <property type="entry name" value="Thiosulfate_ST/Rhodanese-like"/>
</dbReference>
<comment type="caution">
    <text evidence="2">The sequence shown here is derived from an EMBL/GenBank/DDBJ whole genome shotgun (WGS) entry which is preliminary data.</text>
</comment>
<dbReference type="CDD" id="cd00158">
    <property type="entry name" value="RHOD"/>
    <property type="match status" value="1"/>
</dbReference>
<dbReference type="Proteomes" id="UP001337305">
    <property type="component" value="Unassembled WGS sequence"/>
</dbReference>
<dbReference type="EMBL" id="JAODOP010000004">
    <property type="protein sequence ID" value="MEF3834965.1"/>
    <property type="molecule type" value="Genomic_DNA"/>
</dbReference>
<evidence type="ECO:0000313" key="3">
    <source>
        <dbReference type="Proteomes" id="UP001337305"/>
    </source>
</evidence>
<keyword evidence="3" id="KW-1185">Reference proteome</keyword>
<evidence type="ECO:0000313" key="2">
    <source>
        <dbReference type="EMBL" id="MEF3834965.1"/>
    </source>
</evidence>
<accession>A0ABU7XW66</accession>
<dbReference type="PROSITE" id="PS50206">
    <property type="entry name" value="RHODANESE_3"/>
    <property type="match status" value="1"/>
</dbReference>
<dbReference type="InterPro" id="IPR001763">
    <property type="entry name" value="Rhodanese-like_dom"/>
</dbReference>
<sequence>MKRLIIFLCSIFSISATSCKESSSKGVVKVVSPKMVQTLLIENSIQLLDVRTPKEFKEGHIDGAQNIDWFSTTFDSDIKNLDKTKPVILYCKSGGRSAKSGKKLLRAGFTEIYDLEGGITRWKKAGFEIKF</sequence>
<evidence type="ECO:0000259" key="1">
    <source>
        <dbReference type="PROSITE" id="PS50206"/>
    </source>
</evidence>
<reference evidence="2 3" key="1">
    <citation type="submission" date="2022-09" db="EMBL/GenBank/DDBJ databases">
        <title>Genome sequencing of Flavivirga sp. MEBiC05379.</title>
        <authorList>
            <person name="Oh H.-M."/>
            <person name="Kwon K.K."/>
            <person name="Park M.J."/>
            <person name="Yang S.-H."/>
        </authorList>
    </citation>
    <scope>NUCLEOTIDE SEQUENCE [LARGE SCALE GENOMIC DNA]</scope>
    <source>
        <strain evidence="2 3">MEBiC05379</strain>
    </source>
</reference>
<name>A0ABU7XW66_9FLAO</name>
<dbReference type="SUPFAM" id="SSF52821">
    <property type="entry name" value="Rhodanese/Cell cycle control phosphatase"/>
    <property type="match status" value="1"/>
</dbReference>
<dbReference type="PROSITE" id="PS51257">
    <property type="entry name" value="PROKAR_LIPOPROTEIN"/>
    <property type="match status" value="1"/>
</dbReference>
<dbReference type="InterPro" id="IPR036873">
    <property type="entry name" value="Rhodanese-like_dom_sf"/>
</dbReference>
<dbReference type="PANTHER" id="PTHR45431">
    <property type="entry name" value="RHODANESE-LIKE DOMAIN-CONTAINING PROTEIN 15, CHLOROPLASTIC"/>
    <property type="match status" value="1"/>
</dbReference>
<dbReference type="Pfam" id="PF00581">
    <property type="entry name" value="Rhodanese"/>
    <property type="match status" value="1"/>
</dbReference>
<dbReference type="Gene3D" id="3.40.250.10">
    <property type="entry name" value="Rhodanese-like domain"/>
    <property type="match status" value="1"/>
</dbReference>
<protein>
    <submittedName>
        <fullName evidence="2">Rhodanese-like domain-containing protein</fullName>
    </submittedName>
</protein>
<dbReference type="SMART" id="SM00450">
    <property type="entry name" value="RHOD"/>
    <property type="match status" value="1"/>
</dbReference>
<proteinExistence type="predicted"/>